<feature type="region of interest" description="Disordered" evidence="1">
    <location>
        <begin position="146"/>
        <end position="169"/>
    </location>
</feature>
<dbReference type="Proteomes" id="UP001311232">
    <property type="component" value="Unassembled WGS sequence"/>
</dbReference>
<proteinExistence type="predicted"/>
<feature type="compositionally biased region" description="Polar residues" evidence="1">
    <location>
        <begin position="44"/>
        <end position="59"/>
    </location>
</feature>
<comment type="caution">
    <text evidence="2">The sequence shown here is derived from an EMBL/GenBank/DDBJ whole genome shotgun (WGS) entry which is preliminary data.</text>
</comment>
<feature type="region of interest" description="Disordered" evidence="1">
    <location>
        <begin position="1"/>
        <end position="28"/>
    </location>
</feature>
<organism evidence="2 3">
    <name type="scientific">Crenichthys baileyi</name>
    <name type="common">White River springfish</name>
    <dbReference type="NCBI Taxonomy" id="28760"/>
    <lineage>
        <taxon>Eukaryota</taxon>
        <taxon>Metazoa</taxon>
        <taxon>Chordata</taxon>
        <taxon>Craniata</taxon>
        <taxon>Vertebrata</taxon>
        <taxon>Euteleostomi</taxon>
        <taxon>Actinopterygii</taxon>
        <taxon>Neopterygii</taxon>
        <taxon>Teleostei</taxon>
        <taxon>Neoteleostei</taxon>
        <taxon>Acanthomorphata</taxon>
        <taxon>Ovalentaria</taxon>
        <taxon>Atherinomorphae</taxon>
        <taxon>Cyprinodontiformes</taxon>
        <taxon>Goodeidae</taxon>
        <taxon>Crenichthys</taxon>
    </lineage>
</organism>
<reference evidence="2 3" key="1">
    <citation type="submission" date="2021-06" db="EMBL/GenBank/DDBJ databases">
        <authorList>
            <person name="Palmer J.M."/>
        </authorList>
    </citation>
    <scope>NUCLEOTIDE SEQUENCE [LARGE SCALE GENOMIC DNA]</scope>
    <source>
        <strain evidence="2 3">MEX-2019</strain>
        <tissue evidence="2">Muscle</tissue>
    </source>
</reference>
<gene>
    <name evidence="2" type="ORF">CRENBAI_002481</name>
</gene>
<dbReference type="EMBL" id="JAHHUM010000002">
    <property type="protein sequence ID" value="KAK5624175.1"/>
    <property type="molecule type" value="Genomic_DNA"/>
</dbReference>
<protein>
    <submittedName>
        <fullName evidence="2">Uncharacterized protein</fullName>
    </submittedName>
</protein>
<keyword evidence="3" id="KW-1185">Reference proteome</keyword>
<accession>A0AAV9STJ1</accession>
<evidence type="ECO:0000313" key="2">
    <source>
        <dbReference type="EMBL" id="KAK5624175.1"/>
    </source>
</evidence>
<name>A0AAV9STJ1_9TELE</name>
<evidence type="ECO:0000256" key="1">
    <source>
        <dbReference type="SAM" id="MobiDB-lite"/>
    </source>
</evidence>
<dbReference type="AlphaFoldDB" id="A0AAV9STJ1"/>
<sequence>MGSSVAVQVHPGAVEASGGKSAHQCPGAQDDLLGAKAFLALSRGQASARQVGNHRSSVPRQPPGWDKITSVPEGGPEAVDLGIPSLRLHQGNAPTGDEELCGRLSVPTEAPPRDGRLHPQVVRQIWDRFGRAQEQYTLPLVVFPGGGQLPTGDGRPSERMASRPAGLPY</sequence>
<feature type="region of interest" description="Disordered" evidence="1">
    <location>
        <begin position="44"/>
        <end position="81"/>
    </location>
</feature>
<evidence type="ECO:0000313" key="3">
    <source>
        <dbReference type="Proteomes" id="UP001311232"/>
    </source>
</evidence>